<comment type="caution">
    <text evidence="2">The sequence shown here is derived from an EMBL/GenBank/DDBJ whole genome shotgun (WGS) entry which is preliminary data.</text>
</comment>
<accession>A0ABS8SXS3</accession>
<feature type="region of interest" description="Disordered" evidence="1">
    <location>
        <begin position="89"/>
        <end position="153"/>
    </location>
</feature>
<proteinExistence type="predicted"/>
<evidence type="ECO:0000313" key="2">
    <source>
        <dbReference type="EMBL" id="MCD7463540.1"/>
    </source>
</evidence>
<dbReference type="PANTHER" id="PTHR31286">
    <property type="entry name" value="GLYCINE-RICH CELL WALL STRUCTURAL PROTEIN 1.8-LIKE"/>
    <property type="match status" value="1"/>
</dbReference>
<evidence type="ECO:0000256" key="1">
    <source>
        <dbReference type="SAM" id="MobiDB-lite"/>
    </source>
</evidence>
<dbReference type="PANTHER" id="PTHR31286:SF164">
    <property type="entry name" value="ZINC FINGER, CCHC-TYPE"/>
    <property type="match status" value="1"/>
</dbReference>
<gene>
    <name evidence="2" type="ORF">HAX54_050829</name>
</gene>
<organism evidence="2 3">
    <name type="scientific">Datura stramonium</name>
    <name type="common">Jimsonweed</name>
    <name type="synonym">Common thornapple</name>
    <dbReference type="NCBI Taxonomy" id="4076"/>
    <lineage>
        <taxon>Eukaryota</taxon>
        <taxon>Viridiplantae</taxon>
        <taxon>Streptophyta</taxon>
        <taxon>Embryophyta</taxon>
        <taxon>Tracheophyta</taxon>
        <taxon>Spermatophyta</taxon>
        <taxon>Magnoliopsida</taxon>
        <taxon>eudicotyledons</taxon>
        <taxon>Gunneridae</taxon>
        <taxon>Pentapetalae</taxon>
        <taxon>asterids</taxon>
        <taxon>lamiids</taxon>
        <taxon>Solanales</taxon>
        <taxon>Solanaceae</taxon>
        <taxon>Solanoideae</taxon>
        <taxon>Datureae</taxon>
        <taxon>Datura</taxon>
    </lineage>
</organism>
<feature type="compositionally biased region" description="Basic and acidic residues" evidence="1">
    <location>
        <begin position="114"/>
        <end position="125"/>
    </location>
</feature>
<name>A0ABS8SXS3_DATST</name>
<dbReference type="InterPro" id="IPR040256">
    <property type="entry name" value="At4g02000-like"/>
</dbReference>
<evidence type="ECO:0000313" key="3">
    <source>
        <dbReference type="Proteomes" id="UP000823775"/>
    </source>
</evidence>
<feature type="compositionally biased region" description="Polar residues" evidence="1">
    <location>
        <begin position="137"/>
        <end position="153"/>
    </location>
</feature>
<reference evidence="2 3" key="1">
    <citation type="journal article" date="2021" name="BMC Genomics">
        <title>Datura genome reveals duplications of psychoactive alkaloid biosynthetic genes and high mutation rate following tissue culture.</title>
        <authorList>
            <person name="Rajewski A."/>
            <person name="Carter-House D."/>
            <person name="Stajich J."/>
            <person name="Litt A."/>
        </authorList>
    </citation>
    <scope>NUCLEOTIDE SEQUENCE [LARGE SCALE GENOMIC DNA]</scope>
    <source>
        <strain evidence="2">AR-01</strain>
    </source>
</reference>
<feature type="compositionally biased region" description="Acidic residues" evidence="1">
    <location>
        <begin position="98"/>
        <end position="107"/>
    </location>
</feature>
<dbReference type="Proteomes" id="UP000823775">
    <property type="component" value="Unassembled WGS sequence"/>
</dbReference>
<dbReference type="EMBL" id="JACEIK010000895">
    <property type="protein sequence ID" value="MCD7463540.1"/>
    <property type="molecule type" value="Genomic_DNA"/>
</dbReference>
<protein>
    <submittedName>
        <fullName evidence="2">Uncharacterized protein</fullName>
    </submittedName>
</protein>
<keyword evidence="3" id="KW-1185">Reference proteome</keyword>
<sequence length="169" mass="19403">MAEECKWTLLGTPIKEDITTVLRSRPNLAKVRIEVDFQKPLPNAVWVGLEGQGTGLKGYEQKLEYEGVPAFCKTSRLQVHDYTKYKVEAKKKKKKEEEEHEENEEAEINQSSEEILHCQVQDRRQQPLNKGKKKLQANINTSSTSKTLVNTQDANGFTQVTRKKEEDLD</sequence>